<keyword evidence="9 10" id="KW-0324">Glycolysis</keyword>
<keyword evidence="6 10" id="KW-0547">Nucleotide-binding</keyword>
<feature type="binding site" evidence="10">
    <location>
        <position position="42"/>
    </location>
    <ligand>
        <name>substrate</name>
    </ligand>
</feature>
<evidence type="ECO:0000256" key="4">
    <source>
        <dbReference type="ARBA" id="ARBA00016471"/>
    </source>
</evidence>
<evidence type="ECO:0000256" key="11">
    <source>
        <dbReference type="RuleBase" id="RU000532"/>
    </source>
</evidence>
<dbReference type="Proteomes" id="UP000051977">
    <property type="component" value="Unassembled WGS sequence"/>
</dbReference>
<evidence type="ECO:0000256" key="8">
    <source>
        <dbReference type="ARBA" id="ARBA00022840"/>
    </source>
</evidence>
<feature type="binding site" evidence="10">
    <location>
        <begin position="27"/>
        <end position="29"/>
    </location>
    <ligand>
        <name>substrate</name>
    </ligand>
</feature>
<evidence type="ECO:0000313" key="13">
    <source>
        <dbReference type="Proteomes" id="UP000051977"/>
    </source>
</evidence>
<name>A0ABR5PHF2_9LACO</name>
<feature type="binding site" evidence="10">
    <location>
        <begin position="366"/>
        <end position="369"/>
    </location>
    <ligand>
        <name>ATP</name>
        <dbReference type="ChEBI" id="CHEBI:30616"/>
    </ligand>
</feature>
<comment type="pathway">
    <text evidence="2 10">Carbohydrate degradation; glycolysis; pyruvate from D-glyceraldehyde 3-phosphate: step 2/5.</text>
</comment>
<dbReference type="SUPFAM" id="SSF53748">
    <property type="entry name" value="Phosphoglycerate kinase"/>
    <property type="match status" value="1"/>
</dbReference>
<evidence type="ECO:0000256" key="1">
    <source>
        <dbReference type="ARBA" id="ARBA00000642"/>
    </source>
</evidence>
<dbReference type="PANTHER" id="PTHR11406">
    <property type="entry name" value="PHOSPHOGLYCERATE KINASE"/>
    <property type="match status" value="1"/>
</dbReference>
<reference evidence="12 13" key="1">
    <citation type="journal article" date="2015" name="Genome Announc.">
        <title>Expanding the biotechnology potential of lactobacilli through comparative genomics of 213 strains and associated genera.</title>
        <authorList>
            <person name="Sun Z."/>
            <person name="Harris H.M."/>
            <person name="McCann A."/>
            <person name="Guo C."/>
            <person name="Argimon S."/>
            <person name="Zhang W."/>
            <person name="Yang X."/>
            <person name="Jeffery I.B."/>
            <person name="Cooney J.C."/>
            <person name="Kagawa T.F."/>
            <person name="Liu W."/>
            <person name="Song Y."/>
            <person name="Salvetti E."/>
            <person name="Wrobel A."/>
            <person name="Rasinkangas P."/>
            <person name="Parkhill J."/>
            <person name="Rea M.C."/>
            <person name="O'Sullivan O."/>
            <person name="Ritari J."/>
            <person name="Douillard F.P."/>
            <person name="Paul Ross R."/>
            <person name="Yang R."/>
            <person name="Briner A.E."/>
            <person name="Felis G.E."/>
            <person name="de Vos W.M."/>
            <person name="Barrangou R."/>
            <person name="Klaenhammer T.R."/>
            <person name="Caufield P.W."/>
            <person name="Cui Y."/>
            <person name="Zhang H."/>
            <person name="O'Toole P.W."/>
        </authorList>
    </citation>
    <scope>NUCLEOTIDE SEQUENCE [LARGE SCALE GENOMIC DNA]</scope>
    <source>
        <strain evidence="12 13">DSM 19907</strain>
    </source>
</reference>
<gene>
    <name evidence="10" type="primary">pgk</name>
    <name evidence="12" type="ORF">FD12_GL002214</name>
</gene>
<dbReference type="Gene3D" id="3.40.50.1260">
    <property type="entry name" value="Phosphoglycerate kinase, N-terminal domain"/>
    <property type="match status" value="2"/>
</dbReference>
<dbReference type="PRINTS" id="PR00477">
    <property type="entry name" value="PHGLYCKINASE"/>
</dbReference>
<dbReference type="PIRSF" id="PIRSF000724">
    <property type="entry name" value="Pgk"/>
    <property type="match status" value="1"/>
</dbReference>
<comment type="catalytic activity">
    <reaction evidence="1 10 11">
        <text>(2R)-3-phosphoglycerate + ATP = (2R)-3-phospho-glyceroyl phosphate + ADP</text>
        <dbReference type="Rhea" id="RHEA:14801"/>
        <dbReference type="ChEBI" id="CHEBI:30616"/>
        <dbReference type="ChEBI" id="CHEBI:57604"/>
        <dbReference type="ChEBI" id="CHEBI:58272"/>
        <dbReference type="ChEBI" id="CHEBI:456216"/>
        <dbReference type="EC" id="2.7.2.3"/>
    </reaction>
</comment>
<comment type="subunit">
    <text evidence="10">Monomer.</text>
</comment>
<comment type="subcellular location">
    <subcellularLocation>
        <location evidence="10">Cytoplasm</location>
    </subcellularLocation>
</comment>
<dbReference type="EMBL" id="AZEI01000003">
    <property type="protein sequence ID" value="KRL18645.1"/>
    <property type="molecule type" value="Genomic_DNA"/>
</dbReference>
<accession>A0ABR5PHF2</accession>
<dbReference type="PROSITE" id="PS00111">
    <property type="entry name" value="PGLYCERATE_KINASE"/>
    <property type="match status" value="1"/>
</dbReference>
<dbReference type="CDD" id="cd00318">
    <property type="entry name" value="Phosphoglycerate_kinase"/>
    <property type="match status" value="1"/>
</dbReference>
<comment type="caution">
    <text evidence="10">Lacks conserved residue(s) required for the propagation of feature annotation.</text>
</comment>
<keyword evidence="8 10" id="KW-0067">ATP-binding</keyword>
<comment type="caution">
    <text evidence="12">The sequence shown here is derived from an EMBL/GenBank/DDBJ whole genome shotgun (WGS) entry which is preliminary data.</text>
</comment>
<feature type="binding site" evidence="10">
    <location>
        <position position="221"/>
    </location>
    <ligand>
        <name>ATP</name>
        <dbReference type="ChEBI" id="CHEBI:30616"/>
    </ligand>
</feature>
<dbReference type="EC" id="2.7.2.3" evidence="3 10"/>
<dbReference type="InterPro" id="IPR001576">
    <property type="entry name" value="Phosphoglycerate_kinase"/>
</dbReference>
<evidence type="ECO:0000256" key="10">
    <source>
        <dbReference type="HAMAP-Rule" id="MF_00145"/>
    </source>
</evidence>
<dbReference type="HAMAP" id="MF_00145">
    <property type="entry name" value="Phosphoglyc_kinase"/>
    <property type="match status" value="1"/>
</dbReference>
<evidence type="ECO:0000256" key="5">
    <source>
        <dbReference type="ARBA" id="ARBA00022679"/>
    </source>
</evidence>
<sequence length="410" mass="44062">MWEVSKLAKLTVSDLDLEGKKVLMRVDFNVPIKDGVIGDDNRIQAALPTIKYVLDHKGKAILCSHLGRIKKEDDKPGLSLRPVAERLSNLLNKPVIFVPVTEGKQLEDAIAKMDNGSVLLFENTRYEDVVNGEYVKRESGNDPKLGEYWASLADEFINDAFGTAHRSHASNAGIAEAMHKSGKPVAAGFLMEKEIQFLGEAVNNPKRPFVAILGGAKVSDKIGVIDNLLEKADKIIIGGGMTYTFYAAKGIKIGDSLVEKDKIDVAKSILEKGGDKIVLPSDNIVAKSYSNDAEHKVVEGDIDDGWMALDIGPKSVEEFENVLKDAKTVVWNGPMGVFEMPNYAQGTLNVGKFLGTLSDATTIVGGGDSTAAVKQLGVAEKLTHISTGGGASLQYLEGKTLPGIAAIDNK</sequence>
<feature type="binding site" evidence="10">
    <location>
        <begin position="65"/>
        <end position="68"/>
    </location>
    <ligand>
        <name>substrate</name>
    </ligand>
</feature>
<evidence type="ECO:0000256" key="3">
    <source>
        <dbReference type="ARBA" id="ARBA00013061"/>
    </source>
</evidence>
<organism evidence="12 13">
    <name type="scientific">Lentilactobacillus rapi DSM 19907 = JCM 15042</name>
    <dbReference type="NCBI Taxonomy" id="1423795"/>
    <lineage>
        <taxon>Bacteria</taxon>
        <taxon>Bacillati</taxon>
        <taxon>Bacillota</taxon>
        <taxon>Bacilli</taxon>
        <taxon>Lactobacillales</taxon>
        <taxon>Lactobacillaceae</taxon>
        <taxon>Lentilactobacillus</taxon>
    </lineage>
</organism>
<evidence type="ECO:0000313" key="12">
    <source>
        <dbReference type="EMBL" id="KRL18645.1"/>
    </source>
</evidence>
<dbReference type="InterPro" id="IPR015824">
    <property type="entry name" value="Phosphoglycerate_kinase_N"/>
</dbReference>
<keyword evidence="10" id="KW-0963">Cytoplasm</keyword>
<evidence type="ECO:0000256" key="7">
    <source>
        <dbReference type="ARBA" id="ARBA00022777"/>
    </source>
</evidence>
<evidence type="ECO:0000256" key="6">
    <source>
        <dbReference type="ARBA" id="ARBA00022741"/>
    </source>
</evidence>
<feature type="binding site" evidence="10">
    <location>
        <position position="125"/>
    </location>
    <ligand>
        <name>substrate</name>
    </ligand>
</feature>
<dbReference type="InterPro" id="IPR015911">
    <property type="entry name" value="Phosphoglycerate_kinase_CS"/>
</dbReference>
<keyword evidence="7 10" id="KW-0418">Kinase</keyword>
<protein>
    <recommendedName>
        <fullName evidence="4 10">Phosphoglycerate kinase</fullName>
        <ecNumber evidence="3 10">2.7.2.3</ecNumber>
    </recommendedName>
</protein>
<dbReference type="PANTHER" id="PTHR11406:SF23">
    <property type="entry name" value="PHOSPHOGLYCERATE KINASE 1, CHLOROPLASTIC-RELATED"/>
    <property type="match status" value="1"/>
</dbReference>
<dbReference type="InterPro" id="IPR036043">
    <property type="entry name" value="Phosphoglycerate_kinase_sf"/>
</dbReference>
<evidence type="ECO:0000256" key="2">
    <source>
        <dbReference type="ARBA" id="ARBA00004838"/>
    </source>
</evidence>
<keyword evidence="13" id="KW-1185">Reference proteome</keyword>
<proteinExistence type="inferred from homology"/>
<keyword evidence="5 10" id="KW-0808">Transferase</keyword>
<evidence type="ECO:0000256" key="9">
    <source>
        <dbReference type="ARBA" id="ARBA00023152"/>
    </source>
</evidence>
<feature type="binding site" evidence="10">
    <location>
        <position position="166"/>
    </location>
    <ligand>
        <name>substrate</name>
    </ligand>
</feature>
<feature type="binding site" evidence="10">
    <location>
        <position position="339"/>
    </location>
    <ligand>
        <name>ATP</name>
        <dbReference type="ChEBI" id="CHEBI:30616"/>
    </ligand>
</feature>
<comment type="similarity">
    <text evidence="10 11">Belongs to the phosphoglycerate kinase family.</text>
</comment>
<dbReference type="GO" id="GO:0016301">
    <property type="term" value="F:kinase activity"/>
    <property type="evidence" value="ECO:0007669"/>
    <property type="project" value="UniProtKB-KW"/>
</dbReference>
<dbReference type="Pfam" id="PF00162">
    <property type="entry name" value="PGK"/>
    <property type="match status" value="1"/>
</dbReference>